<dbReference type="EMBL" id="CYHH01000008">
    <property type="protein sequence ID" value="CUB07570.1"/>
    <property type="molecule type" value="Genomic_DNA"/>
</dbReference>
<dbReference type="Proteomes" id="UP000182108">
    <property type="component" value="Unassembled WGS sequence"/>
</dbReference>
<sequence length="99" mass="10543">MRLTPAQIERIRSVVADLAGAQATVRLFGSRLDDSAHGGDVDLLVEVVEPVAEPALLAARIAGRVSRLLDGRKVDVVLAAPNLKELPIHHVARRAGIVL</sequence>
<keyword evidence="2" id="KW-0808">Transferase</keyword>
<dbReference type="GO" id="GO:0016779">
    <property type="term" value="F:nucleotidyltransferase activity"/>
    <property type="evidence" value="ECO:0007669"/>
    <property type="project" value="InterPro"/>
</dbReference>
<evidence type="ECO:0000259" key="1">
    <source>
        <dbReference type="Pfam" id="PF01909"/>
    </source>
</evidence>
<proteinExistence type="predicted"/>
<feature type="domain" description="Polymerase nucleotidyl transferase" evidence="1">
    <location>
        <begin position="8"/>
        <end position="81"/>
    </location>
</feature>
<dbReference type="OrthoDB" id="14556at2"/>
<reference evidence="3" key="1">
    <citation type="submission" date="2015-08" db="EMBL/GenBank/DDBJ databases">
        <authorList>
            <person name="Babu N.S."/>
            <person name="Beckwith C.J."/>
            <person name="Beseler K.G."/>
            <person name="Brison A."/>
            <person name="Carone J.V."/>
            <person name="Caskin T.P."/>
            <person name="Diamond M."/>
            <person name="Durham M.E."/>
            <person name="Foxe J.M."/>
            <person name="Go M."/>
            <person name="Henderson B.A."/>
            <person name="Jones I.B."/>
            <person name="McGettigan J.A."/>
            <person name="Micheletti S.J."/>
            <person name="Nasrallah M.E."/>
            <person name="Ortiz D."/>
            <person name="Piller C.R."/>
            <person name="Privatt S.R."/>
            <person name="Schneider S.L."/>
            <person name="Sharp S."/>
            <person name="Smith T.C."/>
            <person name="Stanton J.D."/>
            <person name="Ullery H.E."/>
            <person name="Wilson R.J."/>
            <person name="Serrano M.G."/>
            <person name="Buck G."/>
            <person name="Lee V."/>
            <person name="Wang Y."/>
            <person name="Carvalho R."/>
            <person name="Voegtly L."/>
            <person name="Shi R."/>
            <person name="Duckworth R."/>
            <person name="Johnson A."/>
            <person name="Loviza R."/>
            <person name="Walstead R."/>
            <person name="Shah Z."/>
            <person name="Kiflezghi M."/>
            <person name="Wade K."/>
            <person name="Ball S.L."/>
            <person name="Bradley K.W."/>
            <person name="Asai D.J."/>
            <person name="Bowman C.A."/>
            <person name="Russell D.A."/>
            <person name="Pope W.H."/>
            <person name="Jacobs-Sera D."/>
            <person name="Hendrix R.W."/>
            <person name="Hatfull G.F."/>
        </authorList>
    </citation>
    <scope>NUCLEOTIDE SEQUENCE [LARGE SCALE GENOMIC DNA]</scope>
    <source>
        <strain evidence="3">JCM 19170</strain>
    </source>
</reference>
<dbReference type="InterPro" id="IPR043519">
    <property type="entry name" value="NT_sf"/>
</dbReference>
<dbReference type="AlphaFoldDB" id="A0A0K6IWU4"/>
<evidence type="ECO:0000313" key="2">
    <source>
        <dbReference type="EMBL" id="CUB07570.1"/>
    </source>
</evidence>
<protein>
    <submittedName>
        <fullName evidence="2">Nucleotidyltransferase domain</fullName>
    </submittedName>
</protein>
<keyword evidence="3" id="KW-1185">Reference proteome</keyword>
<dbReference type="Pfam" id="PF01909">
    <property type="entry name" value="NTP_transf_2"/>
    <property type="match status" value="1"/>
</dbReference>
<dbReference type="SUPFAM" id="SSF81301">
    <property type="entry name" value="Nucleotidyltransferase"/>
    <property type="match status" value="1"/>
</dbReference>
<organism evidence="2 3">
    <name type="scientific">Tepidiphilus thermophilus</name>
    <dbReference type="NCBI Taxonomy" id="876478"/>
    <lineage>
        <taxon>Bacteria</taxon>
        <taxon>Pseudomonadati</taxon>
        <taxon>Pseudomonadota</taxon>
        <taxon>Hydrogenophilia</taxon>
        <taxon>Hydrogenophilales</taxon>
        <taxon>Hydrogenophilaceae</taxon>
        <taxon>Tepidiphilus</taxon>
    </lineage>
</organism>
<dbReference type="RefSeq" id="WP_072247953.1">
    <property type="nucleotide sequence ID" value="NZ_CYHH01000008.1"/>
</dbReference>
<gene>
    <name evidence="2" type="ORF">Ga0061068_10899</name>
</gene>
<dbReference type="InterPro" id="IPR002934">
    <property type="entry name" value="Polymerase_NTP_transf_dom"/>
</dbReference>
<evidence type="ECO:0000313" key="3">
    <source>
        <dbReference type="Proteomes" id="UP000182108"/>
    </source>
</evidence>
<dbReference type="CDD" id="cd05403">
    <property type="entry name" value="NT_KNTase_like"/>
    <property type="match status" value="1"/>
</dbReference>
<dbReference type="Gene3D" id="3.30.460.10">
    <property type="entry name" value="Beta Polymerase, domain 2"/>
    <property type="match status" value="1"/>
</dbReference>
<accession>A0A0K6IWU4</accession>
<name>A0A0K6IWU4_9PROT</name>